<dbReference type="Pfam" id="PF13704">
    <property type="entry name" value="Glyco_tranf_2_4"/>
    <property type="match status" value="1"/>
</dbReference>
<evidence type="ECO:0000313" key="2">
    <source>
        <dbReference type="Proteomes" id="UP000619079"/>
    </source>
</evidence>
<proteinExistence type="predicted"/>
<dbReference type="Proteomes" id="UP000619079">
    <property type="component" value="Unassembled WGS sequence"/>
</dbReference>
<dbReference type="InterPro" id="IPR029044">
    <property type="entry name" value="Nucleotide-diphossugar_trans"/>
</dbReference>
<dbReference type="SUPFAM" id="SSF53448">
    <property type="entry name" value="Nucleotide-diphospho-sugar transferases"/>
    <property type="match status" value="1"/>
</dbReference>
<name>A0A8J7J7H4_9RHOB</name>
<keyword evidence="2" id="KW-1185">Reference proteome</keyword>
<accession>A0A8J7J7H4</accession>
<sequence length="338" mass="38559">MPSLTAWEAYRMRWKRRRLLWRSFRSRHQLQAVANRTADIRPGDILAVSVMRNEIERLPFFLAHYRRLGVDHLLVVDNGSDDGTAEMLAEQPDVSLWHCGASYRAARFGLDWLTWLQMRYASGHWCLMVDADELLVYADHDRRGLGDLTRWLDRAGRRAFGALMLDLFPRGPLGAQSYRAGQDPAEVLDWFDPGPYRAQRQRPLGNLWVQGGTRDRVFFADCPQRAPTLNKLPLVRWARSYAYVNSSHALLPPPLNALYDGPGGDAPSGLLLHSKFLPGVVRRASEEKKRAQHFSDPSRFDAYYDQLAGDPDLWHPGAVQLRDWRQLVALGLMSGGGW</sequence>
<protein>
    <submittedName>
        <fullName evidence="1">Glycosyltransferase family 2 protein</fullName>
    </submittedName>
</protein>
<dbReference type="RefSeq" id="WP_199024792.1">
    <property type="nucleotide sequence ID" value="NZ_JAELVR010000006.1"/>
</dbReference>
<organism evidence="1 2">
    <name type="scientific">Sedimentitalea arenosa</name>
    <dbReference type="NCBI Taxonomy" id="2798803"/>
    <lineage>
        <taxon>Bacteria</taxon>
        <taxon>Pseudomonadati</taxon>
        <taxon>Pseudomonadota</taxon>
        <taxon>Alphaproteobacteria</taxon>
        <taxon>Rhodobacterales</taxon>
        <taxon>Paracoccaceae</taxon>
        <taxon>Sedimentitalea</taxon>
    </lineage>
</organism>
<dbReference type="Gene3D" id="3.90.550.10">
    <property type="entry name" value="Spore Coat Polysaccharide Biosynthesis Protein SpsA, Chain A"/>
    <property type="match status" value="1"/>
</dbReference>
<dbReference type="EMBL" id="JAELVR010000006">
    <property type="protein sequence ID" value="MBJ6371917.1"/>
    <property type="molecule type" value="Genomic_DNA"/>
</dbReference>
<reference evidence="1" key="1">
    <citation type="submission" date="2020-12" db="EMBL/GenBank/DDBJ databases">
        <title>Sedimentitalea sp. nov., isolated from sand in Incheon.</title>
        <authorList>
            <person name="Kim W."/>
        </authorList>
    </citation>
    <scope>NUCLEOTIDE SEQUENCE</scope>
    <source>
        <strain evidence="1">CAU 1593</strain>
    </source>
</reference>
<gene>
    <name evidence="1" type="ORF">JF290_10305</name>
</gene>
<evidence type="ECO:0000313" key="1">
    <source>
        <dbReference type="EMBL" id="MBJ6371917.1"/>
    </source>
</evidence>
<dbReference type="AlphaFoldDB" id="A0A8J7J7H4"/>
<comment type="caution">
    <text evidence="1">The sequence shown here is derived from an EMBL/GenBank/DDBJ whole genome shotgun (WGS) entry which is preliminary data.</text>
</comment>